<keyword evidence="1" id="KW-0472">Membrane</keyword>
<gene>
    <name evidence="3" type="ORF">FJY68_11860</name>
</gene>
<proteinExistence type="predicted"/>
<sequence length="213" mass="21251">MRYAPIHLFRIALILLLLLVSRSPAQSEAVLLPDAGDGASPDVLAGEVIGAVVTGGLLSVGLGYAAIRVAGEPYDLSGKLTVPGLAGLTGAAVGQAAGSALGTMLIGDLARQDHVASGAILGSAAALPLSLLLVVVADAMEGNGRSGALLLIPAFAAPTVGAVVGYNLSPPCGCRGGDSQSAGRLLPPRIGVALESDEATAVAYDFRLLNFRF</sequence>
<evidence type="ECO:0000256" key="1">
    <source>
        <dbReference type="SAM" id="Phobius"/>
    </source>
</evidence>
<keyword evidence="1" id="KW-0812">Transmembrane</keyword>
<feature type="transmembrane region" description="Helical" evidence="1">
    <location>
        <begin position="118"/>
        <end position="136"/>
    </location>
</feature>
<organism evidence="3 4">
    <name type="scientific">candidate division WOR-3 bacterium</name>
    <dbReference type="NCBI Taxonomy" id="2052148"/>
    <lineage>
        <taxon>Bacteria</taxon>
        <taxon>Bacteria division WOR-3</taxon>
    </lineage>
</organism>
<dbReference type="AlphaFoldDB" id="A0A937XG58"/>
<feature type="signal peptide" evidence="2">
    <location>
        <begin position="1"/>
        <end position="27"/>
    </location>
</feature>
<dbReference type="Proteomes" id="UP000779900">
    <property type="component" value="Unassembled WGS sequence"/>
</dbReference>
<feature type="transmembrane region" description="Helical" evidence="1">
    <location>
        <begin position="148"/>
        <end position="168"/>
    </location>
</feature>
<protein>
    <submittedName>
        <fullName evidence="3">Uncharacterized protein</fullName>
    </submittedName>
</protein>
<name>A0A937XG58_UNCW3</name>
<reference evidence="3" key="1">
    <citation type="submission" date="2019-03" db="EMBL/GenBank/DDBJ databases">
        <title>Lake Tanganyika Metagenome-Assembled Genomes (MAGs).</title>
        <authorList>
            <person name="Tran P."/>
        </authorList>
    </citation>
    <scope>NUCLEOTIDE SEQUENCE</scope>
    <source>
        <strain evidence="3">K_DeepCast_150m_m2_040</strain>
    </source>
</reference>
<accession>A0A937XG58</accession>
<evidence type="ECO:0000256" key="2">
    <source>
        <dbReference type="SAM" id="SignalP"/>
    </source>
</evidence>
<feature type="chain" id="PRO_5037627982" evidence="2">
    <location>
        <begin position="28"/>
        <end position="213"/>
    </location>
</feature>
<feature type="transmembrane region" description="Helical" evidence="1">
    <location>
        <begin position="48"/>
        <end position="70"/>
    </location>
</feature>
<evidence type="ECO:0000313" key="3">
    <source>
        <dbReference type="EMBL" id="MBM3332522.1"/>
    </source>
</evidence>
<keyword evidence="2" id="KW-0732">Signal</keyword>
<feature type="transmembrane region" description="Helical" evidence="1">
    <location>
        <begin position="82"/>
        <end position="106"/>
    </location>
</feature>
<evidence type="ECO:0000313" key="4">
    <source>
        <dbReference type="Proteomes" id="UP000779900"/>
    </source>
</evidence>
<keyword evidence="1" id="KW-1133">Transmembrane helix</keyword>
<comment type="caution">
    <text evidence="3">The sequence shown here is derived from an EMBL/GenBank/DDBJ whole genome shotgun (WGS) entry which is preliminary data.</text>
</comment>
<dbReference type="EMBL" id="VGIR01000096">
    <property type="protein sequence ID" value="MBM3332522.1"/>
    <property type="molecule type" value="Genomic_DNA"/>
</dbReference>